<dbReference type="Proteomes" id="UP000634136">
    <property type="component" value="Unassembled WGS sequence"/>
</dbReference>
<keyword evidence="3" id="KW-1185">Reference proteome</keyword>
<dbReference type="OrthoDB" id="2015125at2759"/>
<comment type="caution">
    <text evidence="2">The sequence shown here is derived from an EMBL/GenBank/DDBJ whole genome shotgun (WGS) entry which is preliminary data.</text>
</comment>
<dbReference type="InterPro" id="IPR054722">
    <property type="entry name" value="PolX-like_BBD"/>
</dbReference>
<protein>
    <submittedName>
        <fullName evidence="2">Retrovirus-related Pol polyprotein from transposon TNT 1-94</fullName>
    </submittedName>
</protein>
<reference evidence="2" key="1">
    <citation type="submission" date="2020-09" db="EMBL/GenBank/DDBJ databases">
        <title>Genome-Enabled Discovery of Anthraquinone Biosynthesis in Senna tora.</title>
        <authorList>
            <person name="Kang S.-H."/>
            <person name="Pandey R.P."/>
            <person name="Lee C.-M."/>
            <person name="Sim J.-S."/>
            <person name="Jeong J.-T."/>
            <person name="Choi B.-S."/>
            <person name="Jung M."/>
            <person name="Ginzburg D."/>
            <person name="Zhao K."/>
            <person name="Won S.Y."/>
            <person name="Oh T.-J."/>
            <person name="Yu Y."/>
            <person name="Kim N.-H."/>
            <person name="Lee O.R."/>
            <person name="Lee T.-H."/>
            <person name="Bashyal P."/>
            <person name="Kim T.-S."/>
            <person name="Lee W.-H."/>
            <person name="Kawkins C."/>
            <person name="Kim C.-K."/>
            <person name="Kim J.S."/>
            <person name="Ahn B.O."/>
            <person name="Rhee S.Y."/>
            <person name="Sohng J.K."/>
        </authorList>
    </citation>
    <scope>NUCLEOTIDE SEQUENCE</scope>
    <source>
        <tissue evidence="2">Leaf</tissue>
    </source>
</reference>
<dbReference type="AlphaFoldDB" id="A0A834TH96"/>
<organism evidence="2 3">
    <name type="scientific">Senna tora</name>
    <dbReference type="NCBI Taxonomy" id="362788"/>
    <lineage>
        <taxon>Eukaryota</taxon>
        <taxon>Viridiplantae</taxon>
        <taxon>Streptophyta</taxon>
        <taxon>Embryophyta</taxon>
        <taxon>Tracheophyta</taxon>
        <taxon>Spermatophyta</taxon>
        <taxon>Magnoliopsida</taxon>
        <taxon>eudicotyledons</taxon>
        <taxon>Gunneridae</taxon>
        <taxon>Pentapetalae</taxon>
        <taxon>rosids</taxon>
        <taxon>fabids</taxon>
        <taxon>Fabales</taxon>
        <taxon>Fabaceae</taxon>
        <taxon>Caesalpinioideae</taxon>
        <taxon>Cassia clade</taxon>
        <taxon>Senna</taxon>
    </lineage>
</organism>
<dbReference type="EMBL" id="JAAIUW010000008">
    <property type="protein sequence ID" value="KAF7822053.1"/>
    <property type="molecule type" value="Genomic_DNA"/>
</dbReference>
<proteinExistence type="predicted"/>
<evidence type="ECO:0000313" key="2">
    <source>
        <dbReference type="EMBL" id="KAF7822053.1"/>
    </source>
</evidence>
<accession>A0A834TH96</accession>
<evidence type="ECO:0000259" key="1">
    <source>
        <dbReference type="Pfam" id="PF22936"/>
    </source>
</evidence>
<feature type="domain" description="Retrovirus-related Pol polyprotein from transposon TNT 1-94-like beta-barrel" evidence="1">
    <location>
        <begin position="62"/>
        <end position="116"/>
    </location>
</feature>
<gene>
    <name evidence="2" type="ORF">G2W53_027508</name>
</gene>
<sequence>MRRVMKRCFKPKLTSTRRKTILVVVAVKAVMVAEVVEVEEDQMKGVRMEPLCVTIAKSQGTNGCSNHMCGNRSLFKEIDESKKSDVTLGDNKKIQVEGKCTVSITTRQDQSSHIVAKVELAKNKMFPLEVSMVEQYAIIANGDDETRL</sequence>
<dbReference type="Pfam" id="PF22936">
    <property type="entry name" value="Pol_BBD"/>
    <property type="match status" value="1"/>
</dbReference>
<name>A0A834TH96_9FABA</name>
<evidence type="ECO:0000313" key="3">
    <source>
        <dbReference type="Proteomes" id="UP000634136"/>
    </source>
</evidence>